<dbReference type="OrthoDB" id="416454at2759"/>
<reference evidence="2 3" key="1">
    <citation type="journal article" date="2018" name="MBio">
        <title>Comparative Genomics Reveals the Core Gene Toolbox for the Fungus-Insect Symbiosis.</title>
        <authorList>
            <person name="Wang Y."/>
            <person name="Stata M."/>
            <person name="Wang W."/>
            <person name="Stajich J.E."/>
            <person name="White M.M."/>
            <person name="Moncalvo J.M."/>
        </authorList>
    </citation>
    <scope>NUCLEOTIDE SEQUENCE [LARGE SCALE GENOMIC DNA]</scope>
    <source>
        <strain evidence="2 3">SC-DP-2</strain>
    </source>
</reference>
<accession>A0A2T9ZKF6</accession>
<evidence type="ECO:0000313" key="2">
    <source>
        <dbReference type="EMBL" id="PVV05074.1"/>
    </source>
</evidence>
<feature type="region of interest" description="Disordered" evidence="1">
    <location>
        <begin position="93"/>
        <end position="113"/>
    </location>
</feature>
<keyword evidence="3" id="KW-1185">Reference proteome</keyword>
<organism evidence="2 3">
    <name type="scientific">Smittium megazygosporum</name>
    <dbReference type="NCBI Taxonomy" id="133381"/>
    <lineage>
        <taxon>Eukaryota</taxon>
        <taxon>Fungi</taxon>
        <taxon>Fungi incertae sedis</taxon>
        <taxon>Zoopagomycota</taxon>
        <taxon>Kickxellomycotina</taxon>
        <taxon>Harpellomycetes</taxon>
        <taxon>Harpellales</taxon>
        <taxon>Legeriomycetaceae</taxon>
        <taxon>Smittium</taxon>
    </lineage>
</organism>
<evidence type="ECO:0000313" key="3">
    <source>
        <dbReference type="Proteomes" id="UP000245609"/>
    </source>
</evidence>
<name>A0A2T9ZKF6_9FUNG</name>
<dbReference type="EMBL" id="MBFS01000043">
    <property type="protein sequence ID" value="PVV05074.1"/>
    <property type="molecule type" value="Genomic_DNA"/>
</dbReference>
<dbReference type="STRING" id="133381.A0A2T9ZKF6"/>
<sequence length="113" mass="12782">MSEQRCKPIQRVADNALRIIANVGKSAPMHRIRQEMGVTTINTCASDLRERAYFKNQTSTWVTGTARWMKRYCQTVDRGNTVKAQHVRSCNKQNSEQPGIEPETCLTKAAPTN</sequence>
<protein>
    <submittedName>
        <fullName evidence="2">Uncharacterized protein</fullName>
    </submittedName>
</protein>
<evidence type="ECO:0000256" key="1">
    <source>
        <dbReference type="SAM" id="MobiDB-lite"/>
    </source>
</evidence>
<dbReference type="Proteomes" id="UP000245609">
    <property type="component" value="Unassembled WGS sequence"/>
</dbReference>
<comment type="caution">
    <text evidence="2">The sequence shown here is derived from an EMBL/GenBank/DDBJ whole genome shotgun (WGS) entry which is preliminary data.</text>
</comment>
<gene>
    <name evidence="2" type="ORF">BB560_000411</name>
</gene>
<dbReference type="AlphaFoldDB" id="A0A2T9ZKF6"/>
<proteinExistence type="predicted"/>